<dbReference type="RefSeq" id="WP_347324462.1">
    <property type="nucleotide sequence ID" value="NZ_JBCGUH010000003.1"/>
</dbReference>
<organism evidence="2 3">
    <name type="scientific">Paenibacillus wenxiniae</name>
    <dbReference type="NCBI Taxonomy" id="1636843"/>
    <lineage>
        <taxon>Bacteria</taxon>
        <taxon>Bacillati</taxon>
        <taxon>Bacillota</taxon>
        <taxon>Bacilli</taxon>
        <taxon>Bacillales</taxon>
        <taxon>Paenibacillaceae</taxon>
        <taxon>Paenibacillus</taxon>
    </lineage>
</organism>
<dbReference type="InterPro" id="IPR002937">
    <property type="entry name" value="Amino_oxidase"/>
</dbReference>
<dbReference type="Pfam" id="PF01593">
    <property type="entry name" value="Amino_oxidase"/>
    <property type="match status" value="1"/>
</dbReference>
<sequence length="455" mass="50055">MNNNERFNDASHVIVIGAGLAGLSCAFELVEKGLSVTVLEAAPHVGGRTANWNEDGMEVESGFHKFIGYYVALPELLQRAGIELDSIVHWEKTTQICHPEAQGVFGLDPLKAPLKTIAGALGNNTLLSPMDKASLIPFFTAGFKDYVANPKKLDHIPIRDYAFEHGVTIDALERLIEPLSSGIFFLPIEQYSTYAFFGLFAPALPRPQLIRIGAFEGGMTDVMTGPLAHAIEQRGGKVMTNAPVEQLIVQDGRMNGVQLQDGTVMQADQIVVAVNIGQAKRLIGQQFGDHEGFADLMKLEIMPYVTVQFEAKEKLAHADHTFFGPGTQLGSFSEQSRTTFKRDSGRASIILVDPDELIDLPEEEVWAKTKDSLQKIGLSGVDTMTDYRVIRMRDSFYRLSTDNEQYRPRQTTPIPGLFLAGDYTSQPLLATMEGATISGQRAARALLKAQKEKVR</sequence>
<accession>A0ABW4RGG2</accession>
<dbReference type="InterPro" id="IPR050464">
    <property type="entry name" value="Zeta_carotene_desat/Oxidored"/>
</dbReference>
<proteinExistence type="predicted"/>
<dbReference type="PANTHER" id="PTHR42923">
    <property type="entry name" value="PROTOPORPHYRINOGEN OXIDASE"/>
    <property type="match status" value="1"/>
</dbReference>
<dbReference type="PROSITE" id="PS51257">
    <property type="entry name" value="PROKAR_LIPOPROTEIN"/>
    <property type="match status" value="1"/>
</dbReference>
<reference evidence="3" key="1">
    <citation type="journal article" date="2019" name="Int. J. Syst. Evol. Microbiol.">
        <title>The Global Catalogue of Microorganisms (GCM) 10K type strain sequencing project: providing services to taxonomists for standard genome sequencing and annotation.</title>
        <authorList>
            <consortium name="The Broad Institute Genomics Platform"/>
            <consortium name="The Broad Institute Genome Sequencing Center for Infectious Disease"/>
            <person name="Wu L."/>
            <person name="Ma J."/>
        </authorList>
    </citation>
    <scope>NUCLEOTIDE SEQUENCE [LARGE SCALE GENOMIC DNA]</scope>
    <source>
        <strain evidence="3">CCUG 54950</strain>
    </source>
</reference>
<dbReference type="SUPFAM" id="SSF51905">
    <property type="entry name" value="FAD/NAD(P)-binding domain"/>
    <property type="match status" value="1"/>
</dbReference>
<feature type="domain" description="Amine oxidase" evidence="1">
    <location>
        <begin position="20"/>
        <end position="447"/>
    </location>
</feature>
<name>A0ABW4RGG2_9BACL</name>
<dbReference type="PRINTS" id="PR00419">
    <property type="entry name" value="ADXRDTASE"/>
</dbReference>
<evidence type="ECO:0000259" key="1">
    <source>
        <dbReference type="Pfam" id="PF01593"/>
    </source>
</evidence>
<comment type="caution">
    <text evidence="2">The sequence shown here is derived from an EMBL/GenBank/DDBJ whole genome shotgun (WGS) entry which is preliminary data.</text>
</comment>
<dbReference type="Gene3D" id="3.50.50.60">
    <property type="entry name" value="FAD/NAD(P)-binding domain"/>
    <property type="match status" value="1"/>
</dbReference>
<dbReference type="PANTHER" id="PTHR42923:SF46">
    <property type="entry name" value="AMINE OXIDASE"/>
    <property type="match status" value="1"/>
</dbReference>
<evidence type="ECO:0000313" key="3">
    <source>
        <dbReference type="Proteomes" id="UP001597233"/>
    </source>
</evidence>
<dbReference type="InterPro" id="IPR036188">
    <property type="entry name" value="FAD/NAD-bd_sf"/>
</dbReference>
<keyword evidence="3" id="KW-1185">Reference proteome</keyword>
<dbReference type="EMBL" id="JBHUEH010000010">
    <property type="protein sequence ID" value="MFD1884819.1"/>
    <property type="molecule type" value="Genomic_DNA"/>
</dbReference>
<gene>
    <name evidence="2" type="ORF">ACFSC9_04710</name>
</gene>
<evidence type="ECO:0000313" key="2">
    <source>
        <dbReference type="EMBL" id="MFD1884819.1"/>
    </source>
</evidence>
<dbReference type="Proteomes" id="UP001597233">
    <property type="component" value="Unassembled WGS sequence"/>
</dbReference>
<protein>
    <submittedName>
        <fullName evidence="2">FAD-dependent oxidoreductase</fullName>
    </submittedName>
</protein>